<protein>
    <submittedName>
        <fullName evidence="1">Uncharacterized protein</fullName>
    </submittedName>
</protein>
<evidence type="ECO:0000313" key="1">
    <source>
        <dbReference type="EMBL" id="JAD99835.1"/>
    </source>
</evidence>
<organism evidence="1">
    <name type="scientific">Arundo donax</name>
    <name type="common">Giant reed</name>
    <name type="synonym">Donax arundinaceus</name>
    <dbReference type="NCBI Taxonomy" id="35708"/>
    <lineage>
        <taxon>Eukaryota</taxon>
        <taxon>Viridiplantae</taxon>
        <taxon>Streptophyta</taxon>
        <taxon>Embryophyta</taxon>
        <taxon>Tracheophyta</taxon>
        <taxon>Spermatophyta</taxon>
        <taxon>Magnoliopsida</taxon>
        <taxon>Liliopsida</taxon>
        <taxon>Poales</taxon>
        <taxon>Poaceae</taxon>
        <taxon>PACMAD clade</taxon>
        <taxon>Arundinoideae</taxon>
        <taxon>Arundineae</taxon>
        <taxon>Arundo</taxon>
    </lineage>
</organism>
<reference evidence="1" key="1">
    <citation type="submission" date="2014-09" db="EMBL/GenBank/DDBJ databases">
        <authorList>
            <person name="Magalhaes I.L.F."/>
            <person name="Oliveira U."/>
            <person name="Santos F.R."/>
            <person name="Vidigal T.H.D.A."/>
            <person name="Brescovit A.D."/>
            <person name="Santos A.J."/>
        </authorList>
    </citation>
    <scope>NUCLEOTIDE SEQUENCE</scope>
    <source>
        <tissue evidence="1">Shoot tissue taken approximately 20 cm above the soil surface</tissue>
    </source>
</reference>
<accession>A0A0A9EPN1</accession>
<reference evidence="1" key="2">
    <citation type="journal article" date="2015" name="Data Brief">
        <title>Shoot transcriptome of the giant reed, Arundo donax.</title>
        <authorList>
            <person name="Barrero R.A."/>
            <person name="Guerrero F.D."/>
            <person name="Moolhuijzen P."/>
            <person name="Goolsby J.A."/>
            <person name="Tidwell J."/>
            <person name="Bellgard S.E."/>
            <person name="Bellgard M.I."/>
        </authorList>
    </citation>
    <scope>NUCLEOTIDE SEQUENCE</scope>
    <source>
        <tissue evidence="1">Shoot tissue taken approximately 20 cm above the soil surface</tissue>
    </source>
</reference>
<proteinExistence type="predicted"/>
<dbReference type="AlphaFoldDB" id="A0A0A9EPN1"/>
<sequence length="18" mass="2034">MLISPAPACRQPLESQRH</sequence>
<name>A0A0A9EPN1_ARUDO</name>
<dbReference type="EMBL" id="GBRH01198060">
    <property type="protein sequence ID" value="JAD99835.1"/>
    <property type="molecule type" value="Transcribed_RNA"/>
</dbReference>